<accession>A0ABZ2R0E9</accession>
<proteinExistence type="predicted"/>
<evidence type="ECO:0000313" key="2">
    <source>
        <dbReference type="EMBL" id="WXK80617.1"/>
    </source>
</evidence>
<evidence type="ECO:0000256" key="1">
    <source>
        <dbReference type="SAM" id="MobiDB-lite"/>
    </source>
</evidence>
<keyword evidence="3" id="KW-1185">Reference proteome</keyword>
<dbReference type="Proteomes" id="UP001626628">
    <property type="component" value="Chromosome"/>
</dbReference>
<evidence type="ECO:0000313" key="3">
    <source>
        <dbReference type="Proteomes" id="UP001626628"/>
    </source>
</evidence>
<sequence>MREALKPADWGSGFTKSDPYESGDLNRYVPDASCNLTNVPMTNAFATLARYTAKSDGTVSANSEFTTYKAVESAQYQLGQDRETLRQCKTQKSGKERFEDVHQVAIPELKGFDEVVTEEGHYVSDPDGKKVDYYYTTLRGRKGNFVMQADVTRPTGAGTQEQNRNDAVSALLLMLSRLEGGASQQSP</sequence>
<dbReference type="EMBL" id="CP147982">
    <property type="protein sequence ID" value="WXK80617.1"/>
    <property type="molecule type" value="Genomic_DNA"/>
</dbReference>
<protein>
    <recommendedName>
        <fullName evidence="4">Lipoprotein</fullName>
    </recommendedName>
</protein>
<feature type="region of interest" description="Disordered" evidence="1">
    <location>
        <begin position="1"/>
        <end position="22"/>
    </location>
</feature>
<evidence type="ECO:0008006" key="4">
    <source>
        <dbReference type="Google" id="ProtNLM"/>
    </source>
</evidence>
<reference evidence="2 3" key="1">
    <citation type="submission" date="2024-03" db="EMBL/GenBank/DDBJ databases">
        <title>The complete genome of Streptomyces sirii sp.nov.</title>
        <authorList>
            <person name="Zakalyukina Y.V."/>
            <person name="Belik A.R."/>
            <person name="Biryukov M.V."/>
            <person name="Baturina O.A."/>
            <person name="Kabilov M.R."/>
        </authorList>
    </citation>
    <scope>NUCLEOTIDE SEQUENCE [LARGE SCALE GENOMIC DNA]</scope>
    <source>
        <strain evidence="2 3">BP-8</strain>
    </source>
</reference>
<organism evidence="2 3">
    <name type="scientific">Streptomyces sirii</name>
    <dbReference type="NCBI Taxonomy" id="3127701"/>
    <lineage>
        <taxon>Bacteria</taxon>
        <taxon>Bacillati</taxon>
        <taxon>Actinomycetota</taxon>
        <taxon>Actinomycetes</taxon>
        <taxon>Kitasatosporales</taxon>
        <taxon>Streptomycetaceae</taxon>
        <taxon>Streptomyces</taxon>
    </lineage>
</organism>
<dbReference type="RefSeq" id="WP_407288595.1">
    <property type="nucleotide sequence ID" value="NZ_CP147982.1"/>
</dbReference>
<name>A0ABZ2R0E9_9ACTN</name>
<gene>
    <name evidence="2" type="ORF">WAB15_33995</name>
</gene>